<sequence>MTTMDGVADDAVERGTSKGYRQGTDRLVAPTETLERVRPHFARMGITRVANVTGLDIIGVPVVMASRPNSRSVNVSQGKGLALDAAKASAVMEASEGYHAEHIRKPLVAGTYQEIQDSRSVIDIFQLPLDDRRTVRDDRTMLWIEGRELVRDEPIWVPYDIVHTDFRTTSPYGKGTFVCSANGLASGNHLLEAVSHATCELIERDGSRLWTMLSREARRETCLDLDTVDDVDCREVLDKLAAAKTAVRVWETTTDVGLPSFRCVIAEDPDHAVLPLYPAAGFGCHLRREIALLRALTEAVQSRLTLISGMREDTGRTEYERLRSRRNLDLVWAGLTQPLPGRDFRAVPTYSYGSFEQDIALENEKLRSVGIEQVVVVDLSKPEIGLPVVRVVIPGLLGPEGAPGRRAESFLGRHR</sequence>
<feature type="region of interest" description="Disordered" evidence="1">
    <location>
        <begin position="1"/>
        <end position="24"/>
    </location>
</feature>
<dbReference type="EMBL" id="BMMS01000051">
    <property type="protein sequence ID" value="GGP00024.1"/>
    <property type="molecule type" value="Genomic_DNA"/>
</dbReference>
<dbReference type="RefSeq" id="WP_189135652.1">
    <property type="nucleotide sequence ID" value="NZ_BMMS01000051.1"/>
</dbReference>
<reference evidence="3" key="1">
    <citation type="journal article" date="2014" name="Int. J. Syst. Evol. Microbiol.">
        <title>Complete genome sequence of Corynebacterium casei LMG S-19264T (=DSM 44701T), isolated from a smear-ripened cheese.</title>
        <authorList>
            <consortium name="US DOE Joint Genome Institute (JGI-PGF)"/>
            <person name="Walter F."/>
            <person name="Albersmeier A."/>
            <person name="Kalinowski J."/>
            <person name="Ruckert C."/>
        </authorList>
    </citation>
    <scope>NUCLEOTIDE SEQUENCE</scope>
    <source>
        <strain evidence="3">CGMCC 4.7201</strain>
    </source>
</reference>
<dbReference type="Pfam" id="PF02624">
    <property type="entry name" value="YcaO"/>
    <property type="match status" value="1"/>
</dbReference>
<dbReference type="PANTHER" id="PTHR37809:SF1">
    <property type="entry name" value="RIBOSOMAL PROTEIN S12 METHYLTHIOTRANSFERASE ACCESSORY FACTOR YCAO"/>
    <property type="match status" value="1"/>
</dbReference>
<dbReference type="Proteomes" id="UP000641932">
    <property type="component" value="Unassembled WGS sequence"/>
</dbReference>
<dbReference type="PANTHER" id="PTHR37809">
    <property type="entry name" value="RIBOSOMAL PROTEIN S12 METHYLTHIOTRANSFERASE ACCESSORY FACTOR YCAO"/>
    <property type="match status" value="1"/>
</dbReference>
<evidence type="ECO:0000313" key="3">
    <source>
        <dbReference type="EMBL" id="GGP00024.1"/>
    </source>
</evidence>
<proteinExistence type="predicted"/>
<evidence type="ECO:0000259" key="2">
    <source>
        <dbReference type="PROSITE" id="PS51664"/>
    </source>
</evidence>
<dbReference type="InterPro" id="IPR003776">
    <property type="entry name" value="YcaO-like_dom"/>
</dbReference>
<accession>A0A918E2N2</accession>
<dbReference type="Gene3D" id="3.30.160.660">
    <property type="match status" value="1"/>
</dbReference>
<protein>
    <recommendedName>
        <fullName evidence="2">YcaO domain-containing protein</fullName>
    </recommendedName>
</protein>
<comment type="caution">
    <text evidence="3">The sequence shown here is derived from an EMBL/GenBank/DDBJ whole genome shotgun (WGS) entry which is preliminary data.</text>
</comment>
<dbReference type="AlphaFoldDB" id="A0A918E2N2"/>
<name>A0A918E2N2_9ACTN</name>
<feature type="domain" description="YcaO" evidence="2">
    <location>
        <begin position="78"/>
        <end position="415"/>
    </location>
</feature>
<dbReference type="PROSITE" id="PS51664">
    <property type="entry name" value="YCAO"/>
    <property type="match status" value="1"/>
</dbReference>
<gene>
    <name evidence="3" type="ORF">GCM10012280_67820</name>
</gene>
<organism evidence="3 4">
    <name type="scientific">Wenjunlia tyrosinilytica</name>
    <dbReference type="NCBI Taxonomy" id="1544741"/>
    <lineage>
        <taxon>Bacteria</taxon>
        <taxon>Bacillati</taxon>
        <taxon>Actinomycetota</taxon>
        <taxon>Actinomycetes</taxon>
        <taxon>Kitasatosporales</taxon>
        <taxon>Streptomycetaceae</taxon>
        <taxon>Wenjunlia</taxon>
    </lineage>
</organism>
<dbReference type="NCBIfam" id="TIGR00702">
    <property type="entry name" value="YcaO-type kinase domain"/>
    <property type="match status" value="1"/>
</dbReference>
<evidence type="ECO:0000256" key="1">
    <source>
        <dbReference type="SAM" id="MobiDB-lite"/>
    </source>
</evidence>
<evidence type="ECO:0000313" key="4">
    <source>
        <dbReference type="Proteomes" id="UP000641932"/>
    </source>
</evidence>
<reference evidence="3" key="2">
    <citation type="submission" date="2020-09" db="EMBL/GenBank/DDBJ databases">
        <authorList>
            <person name="Sun Q."/>
            <person name="Zhou Y."/>
        </authorList>
    </citation>
    <scope>NUCLEOTIDE SEQUENCE</scope>
    <source>
        <strain evidence="3">CGMCC 4.7201</strain>
    </source>
</reference>
<keyword evidence="4" id="KW-1185">Reference proteome</keyword>